<evidence type="ECO:0000313" key="3">
    <source>
        <dbReference type="Proteomes" id="UP001153148"/>
    </source>
</evidence>
<name>A0ABN7PJT7_TIMPD</name>
<dbReference type="EMBL" id="CAJPIN010045873">
    <property type="protein sequence ID" value="CAG2065696.1"/>
    <property type="molecule type" value="Genomic_DNA"/>
</dbReference>
<keyword evidence="3" id="KW-1185">Reference proteome</keyword>
<organism evidence="2 3">
    <name type="scientific">Timema podura</name>
    <name type="common">Walking stick</name>
    <dbReference type="NCBI Taxonomy" id="61482"/>
    <lineage>
        <taxon>Eukaryota</taxon>
        <taxon>Metazoa</taxon>
        <taxon>Ecdysozoa</taxon>
        <taxon>Arthropoda</taxon>
        <taxon>Hexapoda</taxon>
        <taxon>Insecta</taxon>
        <taxon>Pterygota</taxon>
        <taxon>Neoptera</taxon>
        <taxon>Polyneoptera</taxon>
        <taxon>Phasmatodea</taxon>
        <taxon>Timematodea</taxon>
        <taxon>Timematoidea</taxon>
        <taxon>Timematidae</taxon>
        <taxon>Timema</taxon>
    </lineage>
</organism>
<proteinExistence type="predicted"/>
<reference evidence="2" key="1">
    <citation type="submission" date="2021-03" db="EMBL/GenBank/DDBJ databases">
        <authorList>
            <person name="Tran Van P."/>
        </authorList>
    </citation>
    <scope>NUCLEOTIDE SEQUENCE</scope>
</reference>
<sequence>IFQYSGWSANNKDLYYPAPIVFKMQNRKETIVEFLKDNIKVDAPKSDDGEDGTEEGEEEGVAETA</sequence>
<gene>
    <name evidence="2" type="ORF">TPAB3V08_LOCUS12639</name>
</gene>
<protein>
    <submittedName>
        <fullName evidence="2">Uncharacterized protein</fullName>
    </submittedName>
</protein>
<feature type="compositionally biased region" description="Acidic residues" evidence="1">
    <location>
        <begin position="48"/>
        <end position="65"/>
    </location>
</feature>
<evidence type="ECO:0000256" key="1">
    <source>
        <dbReference type="SAM" id="MobiDB-lite"/>
    </source>
</evidence>
<comment type="caution">
    <text evidence="2">The sequence shown here is derived from an EMBL/GenBank/DDBJ whole genome shotgun (WGS) entry which is preliminary data.</text>
</comment>
<evidence type="ECO:0000313" key="2">
    <source>
        <dbReference type="EMBL" id="CAG2065696.1"/>
    </source>
</evidence>
<feature type="non-terminal residue" evidence="2">
    <location>
        <position position="1"/>
    </location>
</feature>
<feature type="region of interest" description="Disordered" evidence="1">
    <location>
        <begin position="42"/>
        <end position="65"/>
    </location>
</feature>
<accession>A0ABN7PJT7</accession>
<dbReference type="Proteomes" id="UP001153148">
    <property type="component" value="Unassembled WGS sequence"/>
</dbReference>